<dbReference type="SMART" id="SM00630">
    <property type="entry name" value="Sema"/>
    <property type="match status" value="1"/>
</dbReference>
<organism evidence="5 6">
    <name type="scientific">Aplysia californica</name>
    <name type="common">California sea hare</name>
    <dbReference type="NCBI Taxonomy" id="6500"/>
    <lineage>
        <taxon>Eukaryota</taxon>
        <taxon>Metazoa</taxon>
        <taxon>Spiralia</taxon>
        <taxon>Lophotrochozoa</taxon>
        <taxon>Mollusca</taxon>
        <taxon>Gastropoda</taxon>
        <taxon>Heterobranchia</taxon>
        <taxon>Euthyneura</taxon>
        <taxon>Tectipleura</taxon>
        <taxon>Aplysiida</taxon>
        <taxon>Aplysioidea</taxon>
        <taxon>Aplysiidae</taxon>
        <taxon>Aplysia</taxon>
    </lineage>
</organism>
<feature type="chain" id="PRO_5046570098" evidence="3">
    <location>
        <begin position="22"/>
        <end position="522"/>
    </location>
</feature>
<dbReference type="Gene3D" id="2.130.10.10">
    <property type="entry name" value="YVTN repeat-like/Quinoprotein amine dehydrogenase"/>
    <property type="match status" value="2"/>
</dbReference>
<feature type="compositionally biased region" description="Polar residues" evidence="2">
    <location>
        <begin position="215"/>
        <end position="231"/>
    </location>
</feature>
<evidence type="ECO:0000256" key="3">
    <source>
        <dbReference type="SAM" id="SignalP"/>
    </source>
</evidence>
<evidence type="ECO:0000313" key="5">
    <source>
        <dbReference type="Proteomes" id="UP000694888"/>
    </source>
</evidence>
<dbReference type="PROSITE" id="PS51004">
    <property type="entry name" value="SEMA"/>
    <property type="match status" value="1"/>
</dbReference>
<proteinExistence type="predicted"/>
<keyword evidence="5" id="KW-1185">Reference proteome</keyword>
<feature type="signal peptide" evidence="3">
    <location>
        <begin position="1"/>
        <end position="21"/>
    </location>
</feature>
<evidence type="ECO:0000259" key="4">
    <source>
        <dbReference type="PROSITE" id="PS51004"/>
    </source>
</evidence>
<keyword evidence="3" id="KW-0732">Signal</keyword>
<dbReference type="SUPFAM" id="SSF101912">
    <property type="entry name" value="Sema domain"/>
    <property type="match status" value="2"/>
</dbReference>
<sequence>MPPSLCILVWVYLGLVHPSRAINLSSIDLGLPVTHIASNPTSDIFVGGVNFLAHLSADLSINMNVSIGPVEEAEFCWPDPAPCDNHVKILAIDSTLNQLLVCGSAYQGTCTAHSLYDIGQWTCVRPPAAQRNADVLAYNPRNNFLLEFLPPVTEFREFAATGSSEGLGAAGVTGSSGLGVDVTGEGEGEDGAGECRSSLSFIPGDGYYYDDLPPETSQEPDTGQEPDSGQQMDRAKLGENREKAAWLAPAPAPAQNGREPGSGPGSESESESEFTQQGNGELVIFSRFFVAGNPHRSSPDEMVPWTFAQKRLTFDWRTSQFEMSSARGRLDGAPIGFDMSSRVRSEGYVNYIHSFQWGNHSYFLFHQETVCGEGSRQHACVRTMLSRVCNQEDSMLPYVELPLTCKNGTSSTYSLLTSAALGTVLQQKQTSKVHIPVLVTAFGNGTEPRSTVADPSYGSVVCVFPLDKLVSSEFSLAEQFCDSGPGLIKGADWIEGVETNCQKIESESESTLRLFTVRYNSI</sequence>
<comment type="caution">
    <text evidence="1">Lacks conserved residue(s) required for the propagation of feature annotation.</text>
</comment>
<feature type="region of interest" description="Disordered" evidence="2">
    <location>
        <begin position="246"/>
        <end position="277"/>
    </location>
</feature>
<evidence type="ECO:0000256" key="1">
    <source>
        <dbReference type="PROSITE-ProRule" id="PRU00352"/>
    </source>
</evidence>
<dbReference type="InterPro" id="IPR001627">
    <property type="entry name" value="Semap_dom"/>
</dbReference>
<reference evidence="6" key="1">
    <citation type="submission" date="2025-08" db="UniProtKB">
        <authorList>
            <consortium name="RefSeq"/>
        </authorList>
    </citation>
    <scope>IDENTIFICATION</scope>
</reference>
<feature type="region of interest" description="Disordered" evidence="2">
    <location>
        <begin position="166"/>
        <end position="233"/>
    </location>
</feature>
<accession>A0ABM1ADF5</accession>
<feature type="compositionally biased region" description="Gly residues" evidence="2">
    <location>
        <begin position="168"/>
        <end position="177"/>
    </location>
</feature>
<protein>
    <submittedName>
        <fullName evidence="6">Uncharacterized protein LOC101851995</fullName>
    </submittedName>
</protein>
<gene>
    <name evidence="6" type="primary">LOC101851995</name>
</gene>
<feature type="domain" description="Sema" evidence="4">
    <location>
        <begin position="1"/>
        <end position="522"/>
    </location>
</feature>
<dbReference type="InterPro" id="IPR036352">
    <property type="entry name" value="Semap_dom_sf"/>
</dbReference>
<dbReference type="InterPro" id="IPR031148">
    <property type="entry name" value="Plexin"/>
</dbReference>
<evidence type="ECO:0000313" key="6">
    <source>
        <dbReference type="RefSeq" id="XP_012945571.1"/>
    </source>
</evidence>
<dbReference type="PANTHER" id="PTHR22625:SF70">
    <property type="entry name" value="PLEXIN A, ISOFORM A"/>
    <property type="match status" value="1"/>
</dbReference>
<dbReference type="RefSeq" id="XP_012945571.1">
    <property type="nucleotide sequence ID" value="XM_013090117.2"/>
</dbReference>
<dbReference type="GeneID" id="101851995"/>
<dbReference type="PANTHER" id="PTHR22625">
    <property type="entry name" value="PLEXIN"/>
    <property type="match status" value="1"/>
</dbReference>
<name>A0ABM1ADF5_APLCA</name>
<dbReference type="InterPro" id="IPR015943">
    <property type="entry name" value="WD40/YVTN_repeat-like_dom_sf"/>
</dbReference>
<evidence type="ECO:0000256" key="2">
    <source>
        <dbReference type="SAM" id="MobiDB-lite"/>
    </source>
</evidence>
<dbReference type="Proteomes" id="UP000694888">
    <property type="component" value="Unplaced"/>
</dbReference>